<reference evidence="2" key="1">
    <citation type="submission" date="2017-02" db="EMBL/GenBank/DDBJ databases">
        <authorList>
            <person name="Varghese N."/>
            <person name="Submissions S."/>
        </authorList>
    </citation>
    <scope>NUCLEOTIDE SEQUENCE [LARGE SCALE GENOMIC DNA]</scope>
    <source>
        <strain evidence="2">DSM 22224</strain>
    </source>
</reference>
<dbReference type="AlphaFoldDB" id="A0A1T4TS34"/>
<keyword evidence="2" id="KW-1185">Reference proteome</keyword>
<evidence type="ECO:0000313" key="2">
    <source>
        <dbReference type="Proteomes" id="UP000190367"/>
    </source>
</evidence>
<proteinExistence type="predicted"/>
<dbReference type="Proteomes" id="UP000190367">
    <property type="component" value="Unassembled WGS sequence"/>
</dbReference>
<sequence>MAEEKRFFRMKGVSESTTVTCSDLGILQNSLQVMVLQRVCLKIHEC</sequence>
<name>A0A1T4TS34_9BACT</name>
<organism evidence="1 2">
    <name type="scientific">Chitinophaga eiseniae</name>
    <dbReference type="NCBI Taxonomy" id="634771"/>
    <lineage>
        <taxon>Bacteria</taxon>
        <taxon>Pseudomonadati</taxon>
        <taxon>Bacteroidota</taxon>
        <taxon>Chitinophagia</taxon>
        <taxon>Chitinophagales</taxon>
        <taxon>Chitinophagaceae</taxon>
        <taxon>Chitinophaga</taxon>
    </lineage>
</organism>
<dbReference type="EMBL" id="FUWZ01000006">
    <property type="protein sequence ID" value="SKA43266.1"/>
    <property type="molecule type" value="Genomic_DNA"/>
</dbReference>
<protein>
    <submittedName>
        <fullName evidence="1">Uncharacterized protein</fullName>
    </submittedName>
</protein>
<gene>
    <name evidence="1" type="ORF">SAMN04488128_106156</name>
</gene>
<dbReference type="STRING" id="634771.SAMN04488128_106156"/>
<evidence type="ECO:0000313" key="1">
    <source>
        <dbReference type="EMBL" id="SKA43266.1"/>
    </source>
</evidence>
<accession>A0A1T4TS34</accession>